<organism evidence="7 8">
    <name type="scientific">Globicatella sulfidifaciens</name>
    <dbReference type="NCBI Taxonomy" id="136093"/>
    <lineage>
        <taxon>Bacteria</taxon>
        <taxon>Bacillati</taxon>
        <taxon>Bacillota</taxon>
        <taxon>Bacilli</taxon>
        <taxon>Lactobacillales</taxon>
        <taxon>Aerococcaceae</taxon>
        <taxon>Globicatella</taxon>
    </lineage>
</organism>
<dbReference type="Gene3D" id="3.40.50.12580">
    <property type="match status" value="1"/>
</dbReference>
<dbReference type="InterPro" id="IPR043148">
    <property type="entry name" value="TagF_C"/>
</dbReference>
<evidence type="ECO:0000256" key="5">
    <source>
        <dbReference type="ARBA" id="ARBA00022944"/>
    </source>
</evidence>
<dbReference type="EMBL" id="JAAYSM010000261">
    <property type="protein sequence ID" value="NLJ18769.1"/>
    <property type="molecule type" value="Genomic_DNA"/>
</dbReference>
<accession>A0A7X8C4R7</accession>
<comment type="caution">
    <text evidence="7">The sequence shown here is derived from an EMBL/GenBank/DDBJ whole genome shotgun (WGS) entry which is preliminary data.</text>
</comment>
<evidence type="ECO:0000313" key="7">
    <source>
        <dbReference type="EMBL" id="NLJ18769.1"/>
    </source>
</evidence>
<dbReference type="Gene3D" id="3.40.50.11820">
    <property type="match status" value="1"/>
</dbReference>
<dbReference type="Proteomes" id="UP000541058">
    <property type="component" value="Unassembled WGS sequence"/>
</dbReference>
<dbReference type="GO" id="GO:0019350">
    <property type="term" value="P:teichoic acid biosynthetic process"/>
    <property type="evidence" value="ECO:0007669"/>
    <property type="project" value="UniProtKB-KW"/>
</dbReference>
<dbReference type="SUPFAM" id="SSF53756">
    <property type="entry name" value="UDP-Glycosyltransferase/glycogen phosphorylase"/>
    <property type="match status" value="1"/>
</dbReference>
<proteinExistence type="inferred from homology"/>
<evidence type="ECO:0000256" key="6">
    <source>
        <dbReference type="ARBA" id="ARBA00023136"/>
    </source>
</evidence>
<dbReference type="Pfam" id="PF04464">
    <property type="entry name" value="Glyphos_transf"/>
    <property type="match status" value="1"/>
</dbReference>
<dbReference type="AlphaFoldDB" id="A0A7X8C4R7"/>
<dbReference type="PANTHER" id="PTHR37316">
    <property type="entry name" value="TEICHOIC ACID GLYCEROL-PHOSPHATE PRIMASE"/>
    <property type="match status" value="1"/>
</dbReference>
<dbReference type="InterPro" id="IPR051612">
    <property type="entry name" value="Teichoic_Acid_Biosynth"/>
</dbReference>
<gene>
    <name evidence="7" type="ORF">GX355_07880</name>
</gene>
<comment type="similarity">
    <text evidence="2">Belongs to the CDP-glycerol glycerophosphotransferase family.</text>
</comment>
<evidence type="ECO:0000256" key="2">
    <source>
        <dbReference type="ARBA" id="ARBA00010488"/>
    </source>
</evidence>
<keyword evidence="3" id="KW-1003">Cell membrane</keyword>
<keyword evidence="6" id="KW-0472">Membrane</keyword>
<evidence type="ECO:0000256" key="4">
    <source>
        <dbReference type="ARBA" id="ARBA00022679"/>
    </source>
</evidence>
<protein>
    <submittedName>
        <fullName evidence="7">CDP-glycerol glycerophosphotransferase family protein</fullName>
    </submittedName>
</protein>
<dbReference type="InterPro" id="IPR043149">
    <property type="entry name" value="TagF_N"/>
</dbReference>
<dbReference type="GO" id="GO:0005886">
    <property type="term" value="C:plasma membrane"/>
    <property type="evidence" value="ECO:0007669"/>
    <property type="project" value="UniProtKB-SubCell"/>
</dbReference>
<name>A0A7X8C4R7_9LACT</name>
<reference evidence="7 8" key="1">
    <citation type="journal article" date="2020" name="Biotechnol. Biofuels">
        <title>New insights from the biogas microbiome by comprehensive genome-resolved metagenomics of nearly 1600 species originating from multiple anaerobic digesters.</title>
        <authorList>
            <person name="Campanaro S."/>
            <person name="Treu L."/>
            <person name="Rodriguez-R L.M."/>
            <person name="Kovalovszki A."/>
            <person name="Ziels R.M."/>
            <person name="Maus I."/>
            <person name="Zhu X."/>
            <person name="Kougias P.G."/>
            <person name="Basile A."/>
            <person name="Luo G."/>
            <person name="Schluter A."/>
            <person name="Konstantinidis K.T."/>
            <person name="Angelidaki I."/>
        </authorList>
    </citation>
    <scope>NUCLEOTIDE SEQUENCE [LARGE SCALE GENOMIC DNA]</scope>
    <source>
        <strain evidence="7">AS23ysBPME_34</strain>
    </source>
</reference>
<dbReference type="PANTHER" id="PTHR37316:SF3">
    <property type="entry name" value="TEICHOIC ACID GLYCEROL-PHOSPHATE TRANSFERASE"/>
    <property type="match status" value="1"/>
</dbReference>
<dbReference type="GO" id="GO:0047355">
    <property type="term" value="F:CDP-glycerol glycerophosphotransferase activity"/>
    <property type="evidence" value="ECO:0007669"/>
    <property type="project" value="InterPro"/>
</dbReference>
<evidence type="ECO:0000313" key="8">
    <source>
        <dbReference type="Proteomes" id="UP000541058"/>
    </source>
</evidence>
<keyword evidence="5" id="KW-0777">Teichoic acid biosynthesis</keyword>
<dbReference type="InterPro" id="IPR007554">
    <property type="entry name" value="Glycerophosphate_synth"/>
</dbReference>
<keyword evidence="4 7" id="KW-0808">Transferase</keyword>
<evidence type="ECO:0000256" key="3">
    <source>
        <dbReference type="ARBA" id="ARBA00022475"/>
    </source>
</evidence>
<evidence type="ECO:0000256" key="1">
    <source>
        <dbReference type="ARBA" id="ARBA00004202"/>
    </source>
</evidence>
<comment type="subcellular location">
    <subcellularLocation>
        <location evidence="1">Cell membrane</location>
        <topology evidence="1">Peripheral membrane protein</topology>
    </subcellularLocation>
</comment>
<sequence length="388" mass="45818">MNALRLIAPRLYRITFIILSILPKDNKMIVFESFLGKQYSDNPKALYLYIKEKYPDYKLYWSLNREVIPSFAHEDIQVIKRLSLKWILVMSRAKHWITNTRLPLWIPKSNETVYLQTWHGTPLKKLGIDIEEVRMPGTTTENYKRNFVNEAKKWDYLVSPNSYSTNIFKGAFQFSGEIIESGYPRNDALNKKLISREDLLKSLNLPLDKKIILYAPTWRDNQYHAKGEYKFNLELDLKALEQELGDNYIVLLRTHYLIADQIDIENYSGFVYDFSTHNDISDLYLVSDILITDYSSVFFDYAVLRRPILFFVYDIKEYRDDIRGFYFDLEKYAPGPLLENNEQLLSALKRLNVDTFEPGPKYEDFIRTYCSLEDGNAAKRVVETLLER</sequence>